<protein>
    <recommendedName>
        <fullName evidence="11">PHD-type domain-containing protein</fullName>
    </recommendedName>
</protein>
<evidence type="ECO:0000256" key="4">
    <source>
        <dbReference type="PROSITE-ProRule" id="PRU00175"/>
    </source>
</evidence>
<dbReference type="SUPFAM" id="SSF57903">
    <property type="entry name" value="FYVE/PHD zinc finger"/>
    <property type="match status" value="1"/>
</dbReference>
<dbReference type="OrthoDB" id="365379at2759"/>
<keyword evidence="2 4" id="KW-0863">Zinc-finger</keyword>
<keyword evidence="10" id="KW-1185">Reference proteome</keyword>
<feature type="domain" description="PHD-type" evidence="6">
    <location>
        <begin position="124"/>
        <end position="173"/>
    </location>
</feature>
<evidence type="ECO:0000313" key="8">
    <source>
        <dbReference type="EMBL" id="KQK18600.1"/>
    </source>
</evidence>
<dbReference type="InterPro" id="IPR001965">
    <property type="entry name" value="Znf_PHD"/>
</dbReference>
<reference evidence="9" key="3">
    <citation type="submission" date="2018-08" db="UniProtKB">
        <authorList>
            <consortium name="EnsemblPlants"/>
        </authorList>
    </citation>
    <scope>IDENTIFICATION</scope>
    <source>
        <strain evidence="9">cv. Bd21</strain>
    </source>
</reference>
<evidence type="ECO:0000259" key="7">
    <source>
        <dbReference type="PROSITE" id="PS50089"/>
    </source>
</evidence>
<keyword evidence="3" id="KW-0862">Zinc</keyword>
<dbReference type="KEGG" id="bdi:100828773"/>
<dbReference type="GeneID" id="100828773"/>
<reference evidence="8" key="2">
    <citation type="submission" date="2017-06" db="EMBL/GenBank/DDBJ databases">
        <title>WGS assembly of Brachypodium distachyon.</title>
        <authorList>
            <consortium name="The International Brachypodium Initiative"/>
            <person name="Lucas S."/>
            <person name="Harmon-Smith M."/>
            <person name="Lail K."/>
            <person name="Tice H."/>
            <person name="Grimwood J."/>
            <person name="Bruce D."/>
            <person name="Barry K."/>
            <person name="Shu S."/>
            <person name="Lindquist E."/>
            <person name="Wang M."/>
            <person name="Pitluck S."/>
            <person name="Vogel J.P."/>
            <person name="Garvin D.F."/>
            <person name="Mockler T.C."/>
            <person name="Schmutz J."/>
            <person name="Rokhsar D."/>
            <person name="Bevan M.W."/>
        </authorList>
    </citation>
    <scope>NUCLEOTIDE SEQUENCE</scope>
    <source>
        <strain evidence="8">Bd21</strain>
    </source>
</reference>
<dbReference type="PROSITE" id="PS50089">
    <property type="entry name" value="ZF_RING_2"/>
    <property type="match status" value="1"/>
</dbReference>
<dbReference type="EnsemblPlants" id="KQK18600">
    <property type="protein sequence ID" value="KQK18600"/>
    <property type="gene ID" value="BRADI_1g43590v3"/>
</dbReference>
<feature type="region of interest" description="Disordered" evidence="5">
    <location>
        <begin position="268"/>
        <end position="290"/>
    </location>
</feature>
<accession>A0A0Q3H6M6</accession>
<dbReference type="GO" id="GO:0008270">
    <property type="term" value="F:zinc ion binding"/>
    <property type="evidence" value="ECO:0007669"/>
    <property type="project" value="UniProtKB-KW"/>
</dbReference>
<organism evidence="8">
    <name type="scientific">Brachypodium distachyon</name>
    <name type="common">Purple false brome</name>
    <name type="synonym">Trachynia distachya</name>
    <dbReference type="NCBI Taxonomy" id="15368"/>
    <lineage>
        <taxon>Eukaryota</taxon>
        <taxon>Viridiplantae</taxon>
        <taxon>Streptophyta</taxon>
        <taxon>Embryophyta</taxon>
        <taxon>Tracheophyta</taxon>
        <taxon>Spermatophyta</taxon>
        <taxon>Magnoliopsida</taxon>
        <taxon>Liliopsida</taxon>
        <taxon>Poales</taxon>
        <taxon>Poaceae</taxon>
        <taxon>BOP clade</taxon>
        <taxon>Pooideae</taxon>
        <taxon>Stipodae</taxon>
        <taxon>Brachypodieae</taxon>
        <taxon>Brachypodium</taxon>
    </lineage>
</organism>
<dbReference type="ExpressionAtlas" id="A0A0Q3H6M6">
    <property type="expression patterns" value="baseline and differential"/>
</dbReference>
<dbReference type="InterPro" id="IPR019787">
    <property type="entry name" value="Znf_PHD-finger"/>
</dbReference>
<dbReference type="SMART" id="SM00184">
    <property type="entry name" value="RING"/>
    <property type="match status" value="1"/>
</dbReference>
<dbReference type="Proteomes" id="UP000008810">
    <property type="component" value="Chromosome 1"/>
</dbReference>
<dbReference type="AlphaFoldDB" id="A0A0Q3H6M6"/>
<dbReference type="FunFam" id="3.30.40.10:FF:001010">
    <property type="entry name" value="PHD finger family"/>
    <property type="match status" value="1"/>
</dbReference>
<evidence type="ECO:0000259" key="6">
    <source>
        <dbReference type="PROSITE" id="PS50016"/>
    </source>
</evidence>
<dbReference type="EMBL" id="CM000880">
    <property type="protein sequence ID" value="KQK18600.1"/>
    <property type="molecule type" value="Genomic_DNA"/>
</dbReference>
<dbReference type="FunCoup" id="A0A0Q3H6M6">
    <property type="interactions" value="1738"/>
</dbReference>
<dbReference type="PANTHER" id="PTHR47177:SF4">
    <property type="entry name" value="OS06G0283200 PROTEIN"/>
    <property type="match status" value="1"/>
</dbReference>
<feature type="compositionally biased region" description="Basic and acidic residues" evidence="5">
    <location>
        <begin position="281"/>
        <end position="290"/>
    </location>
</feature>
<gene>
    <name evidence="9" type="primary">LOC100828773</name>
    <name evidence="8" type="ORF">BRADI_1g43590v3</name>
</gene>
<dbReference type="STRING" id="15368.A0A0Q3H6M6"/>
<name>A0A0Q3H6M6_BRADI</name>
<evidence type="ECO:0000256" key="1">
    <source>
        <dbReference type="ARBA" id="ARBA00022723"/>
    </source>
</evidence>
<dbReference type="Pfam" id="PF00628">
    <property type="entry name" value="PHD"/>
    <property type="match status" value="1"/>
</dbReference>
<proteinExistence type="predicted"/>
<dbReference type="PROSITE" id="PS50016">
    <property type="entry name" value="ZF_PHD_2"/>
    <property type="match status" value="1"/>
</dbReference>
<dbReference type="SMART" id="SM00249">
    <property type="entry name" value="PHD"/>
    <property type="match status" value="1"/>
</dbReference>
<evidence type="ECO:0000313" key="10">
    <source>
        <dbReference type="Proteomes" id="UP000008810"/>
    </source>
</evidence>
<feature type="region of interest" description="Disordered" evidence="5">
    <location>
        <begin position="1"/>
        <end position="22"/>
    </location>
</feature>
<keyword evidence="1" id="KW-0479">Metal-binding</keyword>
<dbReference type="Gramene" id="KQK18600">
    <property type="protein sequence ID" value="KQK18600"/>
    <property type="gene ID" value="BRADI_1g43590v3"/>
</dbReference>
<dbReference type="InterPro" id="IPR011011">
    <property type="entry name" value="Znf_FYVE_PHD"/>
</dbReference>
<dbReference type="InterPro" id="IPR017907">
    <property type="entry name" value="Znf_RING_CS"/>
</dbReference>
<dbReference type="Gene3D" id="3.30.40.10">
    <property type="entry name" value="Zinc/RING finger domain, C3HC4 (zinc finger)"/>
    <property type="match status" value="2"/>
</dbReference>
<feature type="domain" description="RING-type" evidence="7">
    <location>
        <begin position="35"/>
        <end position="76"/>
    </location>
</feature>
<evidence type="ECO:0000256" key="3">
    <source>
        <dbReference type="ARBA" id="ARBA00022833"/>
    </source>
</evidence>
<sequence length="749" mass="81569">MSSSAGDGCALPSTTSKGKAMMDDDEAEAAEGVLCGICLTDSRRAIRGELDCCAHHFCFVCIMAWARVESRCPFCKARFRTIRRPPVPGRFPSERLVTVAERNQQVYHPRGNESSLVNTDPYVNSSCSMCNCSRDEELLLLCELCDAAAHTYCVGLGTTVPEGDWFCKDCATSKEEHSRCEIDDAGSSDQGEFEITTEVPSAEPVADPTIFYTVDEAYSLSSVRRANASSSGHFLVDSVPSIYDIVDEDYATNRVCRSNVRSTRLDRKADDFRPSTSSDESYCHETPQERTSGRTFHSLARFRVEKARTLPNSRNLSNRIMALRENWPALRAGSVGFATHLHNNRRENGTGTISAVSDNKRCATSMVATSSVNEHQHSIGETTTMSEHANKISPKETSHVRKAWKMLEMAKSAGERKKCNKPSSPDCTPRFSMGNRSSSCCPIDTILGQMNQTLSNEVAQRNTVKYGRGSKKDNTLPKKDNEGNCKLPVSYHVLAHERMGSSRDRMVNLEGPNDRVASSSHSEHVDQMSEASCGVKVASSSHSQHIDQTLLHPLANNSLSSARSTVTSALQFASNAGSQSSTMVKPEGTSAVCDATTSNEIGIAGATVQARKGSGPDCHGSKRKHCFETCDGQGSKKSRTSCKIAKAEISSMAMRELKLLKIDKTHGSDRFKEVARAATHTVLASCGLEHSPSLALALPKPACKDSCRTEPLKLSAITNTCRECLCDFVKQVISSVLSGRQMDQTGDPC</sequence>
<dbReference type="InterPro" id="IPR001841">
    <property type="entry name" value="Znf_RING"/>
</dbReference>
<evidence type="ECO:0000256" key="2">
    <source>
        <dbReference type="ARBA" id="ARBA00022771"/>
    </source>
</evidence>
<dbReference type="Pfam" id="PF13639">
    <property type="entry name" value="zf-RING_2"/>
    <property type="match status" value="1"/>
</dbReference>
<dbReference type="RefSeq" id="XP_010227762.1">
    <property type="nucleotide sequence ID" value="XM_010229460.3"/>
</dbReference>
<dbReference type="PANTHER" id="PTHR47177">
    <property type="entry name" value="F18C1.6 PROTEIN"/>
    <property type="match status" value="1"/>
</dbReference>
<dbReference type="PROSITE" id="PS00518">
    <property type="entry name" value="ZF_RING_1"/>
    <property type="match status" value="1"/>
</dbReference>
<evidence type="ECO:0008006" key="11">
    <source>
        <dbReference type="Google" id="ProtNLM"/>
    </source>
</evidence>
<reference evidence="8 9" key="1">
    <citation type="journal article" date="2010" name="Nature">
        <title>Genome sequencing and analysis of the model grass Brachypodium distachyon.</title>
        <authorList>
            <consortium name="International Brachypodium Initiative"/>
        </authorList>
    </citation>
    <scope>NUCLEOTIDE SEQUENCE [LARGE SCALE GENOMIC DNA]</scope>
    <source>
        <strain evidence="8 9">Bd21</strain>
    </source>
</reference>
<dbReference type="InterPro" id="IPR013083">
    <property type="entry name" value="Znf_RING/FYVE/PHD"/>
</dbReference>
<evidence type="ECO:0000256" key="5">
    <source>
        <dbReference type="SAM" id="MobiDB-lite"/>
    </source>
</evidence>
<evidence type="ECO:0000313" key="9">
    <source>
        <dbReference type="EnsemblPlants" id="KQK18600"/>
    </source>
</evidence>
<dbReference type="SUPFAM" id="SSF57850">
    <property type="entry name" value="RING/U-box"/>
    <property type="match status" value="1"/>
</dbReference>